<keyword evidence="9" id="KW-1185">Reference proteome</keyword>
<keyword evidence="2" id="KW-0964">Secreted</keyword>
<accession>A0A8K0A0V8</accession>
<evidence type="ECO:0000256" key="2">
    <source>
        <dbReference type="ARBA" id="ARBA00022525"/>
    </source>
</evidence>
<dbReference type="Pfam" id="PF13330">
    <property type="entry name" value="Mucin2_WxxW"/>
    <property type="match status" value="1"/>
</dbReference>
<dbReference type="PANTHER" id="PTHR46780">
    <property type="entry name" value="PROTEIN EVA-1"/>
    <property type="match status" value="1"/>
</dbReference>
<evidence type="ECO:0000256" key="1">
    <source>
        <dbReference type="ARBA" id="ARBA00004613"/>
    </source>
</evidence>
<comment type="subcellular location">
    <subcellularLocation>
        <location evidence="1">Secreted</location>
    </subcellularLocation>
</comment>
<feature type="signal peptide" evidence="6">
    <location>
        <begin position="1"/>
        <end position="20"/>
    </location>
</feature>
<dbReference type="InterPro" id="IPR043159">
    <property type="entry name" value="Lectin_gal-bd_sf"/>
</dbReference>
<dbReference type="Pfam" id="PF02140">
    <property type="entry name" value="SUEL_Lectin"/>
    <property type="match status" value="1"/>
</dbReference>
<protein>
    <submittedName>
        <fullName evidence="8">CILP2 protein</fullName>
    </submittedName>
</protein>
<reference evidence="8" key="1">
    <citation type="submission" date="2022-01" db="EMBL/GenBank/DDBJ databases">
        <authorList>
            <person name="Braso-Vives M."/>
        </authorList>
    </citation>
    <scope>NUCLEOTIDE SEQUENCE</scope>
</reference>
<evidence type="ECO:0000259" key="7">
    <source>
        <dbReference type="PROSITE" id="PS50228"/>
    </source>
</evidence>
<dbReference type="PROSITE" id="PS50228">
    <property type="entry name" value="SUEL_LECTIN"/>
    <property type="match status" value="1"/>
</dbReference>
<dbReference type="EMBL" id="OV696690">
    <property type="protein sequence ID" value="CAH1265938.1"/>
    <property type="molecule type" value="Genomic_DNA"/>
</dbReference>
<proteinExistence type="predicted"/>
<feature type="region of interest" description="Disordered" evidence="5">
    <location>
        <begin position="64"/>
        <end position="83"/>
    </location>
</feature>
<feature type="region of interest" description="Disordered" evidence="5">
    <location>
        <begin position="88"/>
        <end position="123"/>
    </location>
</feature>
<feature type="chain" id="PRO_5035456945" evidence="6">
    <location>
        <begin position="21"/>
        <end position="430"/>
    </location>
</feature>
<sequence>MAVKLLLTVGLVYLVGRTAATEVFADDTLSPAEAPQQTQNSIRDEANEVEHLVETLKNLIEEEDRAAEPEGGASEDGLDADPPVEVMEELEKEEEREIDDPIDDLNEEEEEREMPEEFGGETSMGGVTEELEEVRHVVSGLRRLVRVCEHQTLTIRCPAGRQINIVSALYGRTSRGYCSNGPIRTTSCRSSNSLARVRTSCQGKSSCSVGASNSVFGDPCVGTFKYLEVRYACTGRGSPGYTSLGCWRDTGNRAIPTLEGTDPRLDGSYGARQNPIEKCYQVALSRGFAVFAVQHGGWCAGSTDGHNTYNKYGPSTACRADGEGGPWANAVYQITGRPTGCRGWTRWYDRDNPSATGDWENLSNLRQENPGQICAAPSGIQARVKGANTPASQTERQFSHFNPQAGFVCQNNDQSGSDRCLDYEVRFWCP</sequence>
<dbReference type="CDD" id="cd22827">
    <property type="entry name" value="Gal_Rha_Lectin_SUL-I-like"/>
    <property type="match status" value="1"/>
</dbReference>
<dbReference type="Proteomes" id="UP000838412">
    <property type="component" value="Chromosome 5"/>
</dbReference>
<keyword evidence="4" id="KW-0325">Glycoprotein</keyword>
<dbReference type="InterPro" id="IPR000922">
    <property type="entry name" value="Lectin_gal-bd_dom"/>
</dbReference>
<evidence type="ECO:0000313" key="9">
    <source>
        <dbReference type="Proteomes" id="UP000838412"/>
    </source>
</evidence>
<dbReference type="FunFam" id="2.60.120.740:FF:000001">
    <property type="entry name" value="Adhesion G protein-coupled receptor L2"/>
    <property type="match status" value="1"/>
</dbReference>
<organism evidence="8 9">
    <name type="scientific">Branchiostoma lanceolatum</name>
    <name type="common">Common lancelet</name>
    <name type="synonym">Amphioxus lanceolatum</name>
    <dbReference type="NCBI Taxonomy" id="7740"/>
    <lineage>
        <taxon>Eukaryota</taxon>
        <taxon>Metazoa</taxon>
        <taxon>Chordata</taxon>
        <taxon>Cephalochordata</taxon>
        <taxon>Leptocardii</taxon>
        <taxon>Amphioxiformes</taxon>
        <taxon>Branchiostomatidae</taxon>
        <taxon>Branchiostoma</taxon>
    </lineage>
</organism>
<keyword evidence="3 6" id="KW-0732">Signal</keyword>
<dbReference type="InterPro" id="IPR025155">
    <property type="entry name" value="WxxW_domain"/>
</dbReference>
<feature type="domain" description="SUEL-type lectin" evidence="7">
    <location>
        <begin position="147"/>
        <end position="234"/>
    </location>
</feature>
<evidence type="ECO:0000256" key="3">
    <source>
        <dbReference type="ARBA" id="ARBA00022729"/>
    </source>
</evidence>
<evidence type="ECO:0000256" key="4">
    <source>
        <dbReference type="ARBA" id="ARBA00023180"/>
    </source>
</evidence>
<feature type="compositionally biased region" description="Acidic residues" evidence="5">
    <location>
        <begin position="88"/>
        <end position="119"/>
    </location>
</feature>
<evidence type="ECO:0000256" key="5">
    <source>
        <dbReference type="SAM" id="MobiDB-lite"/>
    </source>
</evidence>
<evidence type="ECO:0000313" key="8">
    <source>
        <dbReference type="EMBL" id="CAH1265938.1"/>
    </source>
</evidence>
<dbReference type="OrthoDB" id="6120134at2759"/>
<gene>
    <name evidence="8" type="primary">CILP2</name>
    <name evidence="8" type="ORF">BLAG_LOCUS19724</name>
</gene>
<dbReference type="GO" id="GO:0030246">
    <property type="term" value="F:carbohydrate binding"/>
    <property type="evidence" value="ECO:0007669"/>
    <property type="project" value="InterPro"/>
</dbReference>
<evidence type="ECO:0000256" key="6">
    <source>
        <dbReference type="SAM" id="SignalP"/>
    </source>
</evidence>
<dbReference type="Gene3D" id="2.60.120.740">
    <property type="match status" value="1"/>
</dbReference>
<name>A0A8K0A0V8_BRALA</name>
<dbReference type="AlphaFoldDB" id="A0A8K0A0V8"/>
<dbReference type="GO" id="GO:0005576">
    <property type="term" value="C:extracellular region"/>
    <property type="evidence" value="ECO:0007669"/>
    <property type="project" value="UniProtKB-SubCell"/>
</dbReference>